<dbReference type="Pfam" id="PF17164">
    <property type="entry name" value="DUF5122"/>
    <property type="match status" value="13"/>
</dbReference>
<evidence type="ECO:0000259" key="2">
    <source>
        <dbReference type="Pfam" id="PF18962"/>
    </source>
</evidence>
<dbReference type="Proteomes" id="UP001501469">
    <property type="component" value="Unassembled WGS sequence"/>
</dbReference>
<feature type="chain" id="PRO_5047319383" evidence="1">
    <location>
        <begin position="26"/>
        <end position="856"/>
    </location>
</feature>
<dbReference type="InterPro" id="IPR011043">
    <property type="entry name" value="Gal_Oxase/kelch_b-propeller"/>
</dbReference>
<name>A0ABP7TVL0_9BACT</name>
<dbReference type="InterPro" id="IPR026444">
    <property type="entry name" value="Secre_tail"/>
</dbReference>
<dbReference type="RefSeq" id="WP_345052352.1">
    <property type="nucleotide sequence ID" value="NZ_BAABDK010000012.1"/>
</dbReference>
<accession>A0ABP7TVL0</accession>
<evidence type="ECO:0000256" key="1">
    <source>
        <dbReference type="SAM" id="SignalP"/>
    </source>
</evidence>
<dbReference type="Pfam" id="PF18962">
    <property type="entry name" value="Por_Secre_tail"/>
    <property type="match status" value="1"/>
</dbReference>
<proteinExistence type="predicted"/>
<dbReference type="NCBIfam" id="TIGR02608">
    <property type="entry name" value="delta_60_rpt"/>
    <property type="match status" value="11"/>
</dbReference>
<feature type="signal peptide" evidence="1">
    <location>
        <begin position="1"/>
        <end position="25"/>
    </location>
</feature>
<dbReference type="InterPro" id="IPR013431">
    <property type="entry name" value="Delta_60_rpt"/>
</dbReference>
<comment type="caution">
    <text evidence="3">The sequence shown here is derived from an EMBL/GenBank/DDBJ whole genome shotgun (WGS) entry which is preliminary data.</text>
</comment>
<dbReference type="SUPFAM" id="SSF50965">
    <property type="entry name" value="Galactose oxidase, central domain"/>
    <property type="match status" value="1"/>
</dbReference>
<gene>
    <name evidence="3" type="ORF">GCM10022409_14970</name>
</gene>
<dbReference type="Gene3D" id="2.80.10.50">
    <property type="match status" value="6"/>
</dbReference>
<evidence type="ECO:0000313" key="4">
    <source>
        <dbReference type="Proteomes" id="UP001501469"/>
    </source>
</evidence>
<evidence type="ECO:0000313" key="3">
    <source>
        <dbReference type="EMBL" id="GAA4031735.1"/>
    </source>
</evidence>
<dbReference type="NCBIfam" id="TIGR04183">
    <property type="entry name" value="Por_Secre_tail"/>
    <property type="match status" value="1"/>
</dbReference>
<keyword evidence="1" id="KW-0732">Signal</keyword>
<feature type="domain" description="Secretion system C-terminal sorting" evidence="2">
    <location>
        <begin position="781"/>
        <end position="854"/>
    </location>
</feature>
<dbReference type="EMBL" id="BAABDK010000012">
    <property type="protein sequence ID" value="GAA4031735.1"/>
    <property type="molecule type" value="Genomic_DNA"/>
</dbReference>
<reference evidence="4" key="1">
    <citation type="journal article" date="2019" name="Int. J. Syst. Evol. Microbiol.">
        <title>The Global Catalogue of Microorganisms (GCM) 10K type strain sequencing project: providing services to taxonomists for standard genome sequencing and annotation.</title>
        <authorList>
            <consortium name="The Broad Institute Genomics Platform"/>
            <consortium name="The Broad Institute Genome Sequencing Center for Infectious Disease"/>
            <person name="Wu L."/>
            <person name="Ma J."/>
        </authorList>
    </citation>
    <scope>NUCLEOTIDE SEQUENCE [LARGE SCALE GENOMIC DNA]</scope>
    <source>
        <strain evidence="4">JCM 17225</strain>
    </source>
</reference>
<organism evidence="3 4">
    <name type="scientific">Hymenobacter glaciei</name>
    <dbReference type="NCBI Taxonomy" id="877209"/>
    <lineage>
        <taxon>Bacteria</taxon>
        <taxon>Pseudomonadati</taxon>
        <taxon>Bacteroidota</taxon>
        <taxon>Cytophagia</taxon>
        <taxon>Cytophagales</taxon>
        <taxon>Hymenobacteraceae</taxon>
        <taxon>Hymenobacter</taxon>
    </lineage>
</organism>
<dbReference type="SUPFAM" id="SSF63829">
    <property type="entry name" value="Calcium-dependent phosphotriesterase"/>
    <property type="match status" value="1"/>
</dbReference>
<dbReference type="SUPFAM" id="SSF69304">
    <property type="entry name" value="Tricorn protease N-terminal domain"/>
    <property type="match status" value="1"/>
</dbReference>
<protein>
    <submittedName>
        <fullName evidence="3">Delta-60 repeat domain-containing protein</fullName>
    </submittedName>
</protein>
<keyword evidence="4" id="KW-1185">Reference proteome</keyword>
<sequence>MQYFSTRYFSLCAFLVWLAAAPLRAQTLDPSFQPTVLKTPLQAGLQLSVNTLAVQPDGKVLVAGGIDFVNGALTGKLQRLNTDGTTDATFNPGGTGANGFIAAMLLQPDGKILVAGGFTTFNNLPRALLVRLNANGSLDPSFTFAPTPTDYRQLTALALQPDGKILVGSGLTFTTQSSGGVVRLNSDGSADPTFNVGTGITAGLARTLLVQADGKILVGGTFAMFNGQAVGNLVRLNATGTVDASFNINSSTTPGANSGGVVRALAQQPDGKLLVGGGFTTFDGQPAVNLTRLLLNGTADPAFQPNTNATAGSGSIASIEVEANGGLLIGGTFTQYNGVARSRVARLDALGSLDPNFALGTGPNVAINDVALTPAGRVLVGGGFTQYDGQPYGGVARLNATGQVDPGFMALIEVRGTVNQAVPLANGQLLVAGNFTQFNGQTLAGSTSSIRRVNPDGTIDASFAPPTPTGTIQAVQPNGSFYVLGAGPSGSTVTRLLASGALDNAFMAQAFGGVTGSANSTYFLNGAVGLANGQLLVFGLFGRYGTLTGLSGLVRLNADGTPDNSFVPNGLPSNGRVGTVAVQPGGKLIVVSNDIMTGATTVVRLNANGTADNTFSVGTAAGAGGSYFVLVQPDGRLLVSGGFSSFNGQAAPYGLTRLTVDGAPDPAFSSLAGSYSLRQVQPDGRILVFSSTSPATNASNQLLRLNTDGSVDNAFVPIAIPTSIFTGDDVVLGVVLQPTDGKIVLYGSFRYVGGQPRIGLARLTNVELATRAAMAIRPLGLYPNPAQGGVTIELPAAATARPATLLDLNGRLVRRWTVPARQATARLALDAVPAGVYLLQVHGDDGFYQQKVVVAP</sequence>